<evidence type="ECO:0000256" key="9">
    <source>
        <dbReference type="ARBA" id="ARBA00023242"/>
    </source>
</evidence>
<evidence type="ECO:0000256" key="5">
    <source>
        <dbReference type="ARBA" id="ARBA00021471"/>
    </source>
</evidence>
<evidence type="ECO:0000256" key="2">
    <source>
        <dbReference type="ARBA" id="ARBA00004123"/>
    </source>
</evidence>
<evidence type="ECO:0000256" key="6">
    <source>
        <dbReference type="ARBA" id="ARBA00022490"/>
    </source>
</evidence>
<reference evidence="11 12" key="1">
    <citation type="submission" date="2013-11" db="EMBL/GenBank/DDBJ databases">
        <title>Genome sequencing of Stegodyphus mimosarum.</title>
        <authorList>
            <person name="Bechsgaard J."/>
        </authorList>
    </citation>
    <scope>NUCLEOTIDE SEQUENCE [LARGE SCALE GENOMIC DNA]</scope>
</reference>
<feature type="non-terminal residue" evidence="11">
    <location>
        <position position="192"/>
    </location>
</feature>
<feature type="compositionally biased region" description="Polar residues" evidence="10">
    <location>
        <begin position="69"/>
        <end position="78"/>
    </location>
</feature>
<dbReference type="InterPro" id="IPR033335">
    <property type="entry name" value="JUPITER"/>
</dbReference>
<evidence type="ECO:0000256" key="7">
    <source>
        <dbReference type="ARBA" id="ARBA00022553"/>
    </source>
</evidence>
<dbReference type="Pfam" id="PF17054">
    <property type="entry name" value="JUPITER"/>
    <property type="match status" value="1"/>
</dbReference>
<evidence type="ECO:0000256" key="1">
    <source>
        <dbReference type="ARBA" id="ARBA00003805"/>
    </source>
</evidence>
<evidence type="ECO:0000256" key="10">
    <source>
        <dbReference type="SAM" id="MobiDB-lite"/>
    </source>
</evidence>
<feature type="region of interest" description="Disordered" evidence="10">
    <location>
        <begin position="32"/>
        <end position="82"/>
    </location>
</feature>
<keyword evidence="12" id="KW-1185">Reference proteome</keyword>
<dbReference type="PANTHER" id="PTHR34930">
    <property type="entry name" value="GEO05313P1"/>
    <property type="match status" value="1"/>
</dbReference>
<evidence type="ECO:0000313" key="12">
    <source>
        <dbReference type="Proteomes" id="UP000054359"/>
    </source>
</evidence>
<keyword evidence="8" id="KW-0493">Microtubule</keyword>
<keyword evidence="9" id="KW-0539">Nucleus</keyword>
<evidence type="ECO:0000256" key="4">
    <source>
        <dbReference type="ARBA" id="ARBA00005344"/>
    </source>
</evidence>
<feature type="compositionally biased region" description="Polar residues" evidence="10">
    <location>
        <begin position="38"/>
        <end position="61"/>
    </location>
</feature>
<dbReference type="EMBL" id="KK118040">
    <property type="protein sequence ID" value="KFM72063.1"/>
    <property type="molecule type" value="Genomic_DNA"/>
</dbReference>
<keyword evidence="7" id="KW-0597">Phosphoprotein</keyword>
<dbReference type="OrthoDB" id="10071234at2759"/>
<feature type="region of interest" description="Disordered" evidence="10">
    <location>
        <begin position="112"/>
        <end position="192"/>
    </location>
</feature>
<dbReference type="AlphaFoldDB" id="A0A087U3X4"/>
<evidence type="ECO:0000256" key="8">
    <source>
        <dbReference type="ARBA" id="ARBA00022701"/>
    </source>
</evidence>
<dbReference type="OMA" id="IYDFRHV"/>
<dbReference type="PANTHER" id="PTHR34930:SF2">
    <property type="entry name" value="MICROTUBULE-ASSOCIATED PROTEIN JUPITER"/>
    <property type="match status" value="1"/>
</dbReference>
<gene>
    <name evidence="11" type="ORF">X975_09774</name>
</gene>
<evidence type="ECO:0000256" key="3">
    <source>
        <dbReference type="ARBA" id="ARBA00004186"/>
    </source>
</evidence>
<dbReference type="GO" id="GO:0005634">
    <property type="term" value="C:nucleus"/>
    <property type="evidence" value="ECO:0007669"/>
    <property type="project" value="UniProtKB-SubCell"/>
</dbReference>
<dbReference type="GO" id="GO:0005819">
    <property type="term" value="C:spindle"/>
    <property type="evidence" value="ECO:0007669"/>
    <property type="project" value="UniProtKB-SubCell"/>
</dbReference>
<dbReference type="Proteomes" id="UP000054359">
    <property type="component" value="Unassembled WGS sequence"/>
</dbReference>
<dbReference type="STRING" id="407821.A0A087U3X4"/>
<evidence type="ECO:0000313" key="11">
    <source>
        <dbReference type="EMBL" id="KFM72063.1"/>
    </source>
</evidence>
<keyword evidence="6" id="KW-0963">Cytoplasm</keyword>
<proteinExistence type="inferred from homology"/>
<feature type="compositionally biased region" description="Polar residues" evidence="10">
    <location>
        <begin position="125"/>
        <end position="175"/>
    </location>
</feature>
<dbReference type="GO" id="GO:0005874">
    <property type="term" value="C:microtubule"/>
    <property type="evidence" value="ECO:0007669"/>
    <property type="project" value="UniProtKB-KW"/>
</dbReference>
<comment type="subcellular location">
    <subcellularLocation>
        <location evidence="3">Cytoplasm</location>
        <location evidence="3">Cytoskeleton</location>
        <location evidence="3">Spindle</location>
    </subcellularLocation>
    <subcellularLocation>
        <location evidence="2">Nucleus</location>
    </subcellularLocation>
</comment>
<protein>
    <recommendedName>
        <fullName evidence="5">Microtubule-associated protein Jupiter</fullName>
    </recommendedName>
</protein>
<comment type="function">
    <text evidence="1">Binds to all microtubule populations.</text>
</comment>
<organism evidence="11 12">
    <name type="scientific">Stegodyphus mimosarum</name>
    <name type="common">African social velvet spider</name>
    <dbReference type="NCBI Taxonomy" id="407821"/>
    <lineage>
        <taxon>Eukaryota</taxon>
        <taxon>Metazoa</taxon>
        <taxon>Ecdysozoa</taxon>
        <taxon>Arthropoda</taxon>
        <taxon>Chelicerata</taxon>
        <taxon>Arachnida</taxon>
        <taxon>Araneae</taxon>
        <taxon>Araneomorphae</taxon>
        <taxon>Entelegynae</taxon>
        <taxon>Eresoidea</taxon>
        <taxon>Eresidae</taxon>
        <taxon>Stegodyphus</taxon>
    </lineage>
</organism>
<accession>A0A087U3X4</accession>
<sequence length="192" mass="20862">MAPVYDFRHVELDKIGRGKRIVKPPGGECSDIFGVQNGGSPAQEQITPRKTKNYMQSNIFSPDSPDAPQPQNGHTNISPAKLLDTQERLFGGSGEEETPRRVVNRQRSSIFEEEVVDSRPRSTPVRRNQINPITGASIYENGSSNDSTPNGTSNGRINGYTNGSSGHTTPESPMNGNVRIRNPPGGRSSGIF</sequence>
<comment type="similarity">
    <text evidence="4">Belongs to the MAP Jupiter family.</text>
</comment>
<name>A0A087U3X4_STEMI</name>